<keyword evidence="11" id="KW-0119">Carbohydrate metabolism</keyword>
<keyword evidence="6" id="KW-0136">Cellulose degradation</keyword>
<comment type="catalytic activity">
    <reaction evidence="14">
        <text>[(1-&gt;4)-beta-D-glucosyl]n+m + reduced acceptor + O2 = 4-dehydro-beta-D-glucosyl-[(1-&gt;4)-beta-D-glucosyl]n-1 + [(1-&gt;4)-beta-D-glucosyl]m + acceptor + H2O.</text>
        <dbReference type="EC" id="1.14.99.56"/>
    </reaction>
</comment>
<evidence type="ECO:0000256" key="15">
    <source>
        <dbReference type="ARBA" id="ARBA00047174"/>
    </source>
</evidence>
<comment type="cofactor">
    <cofactor evidence="1">
        <name>Cu(2+)</name>
        <dbReference type="ChEBI" id="CHEBI:29036"/>
    </cofactor>
</comment>
<evidence type="ECO:0000313" key="17">
    <source>
        <dbReference type="EMBL" id="GAB1315429.1"/>
    </source>
</evidence>
<keyword evidence="10" id="KW-1015">Disulfide bond</keyword>
<organism evidence="17 18">
    <name type="scientific">Madurella fahalii</name>
    <dbReference type="NCBI Taxonomy" id="1157608"/>
    <lineage>
        <taxon>Eukaryota</taxon>
        <taxon>Fungi</taxon>
        <taxon>Dikarya</taxon>
        <taxon>Ascomycota</taxon>
        <taxon>Pezizomycotina</taxon>
        <taxon>Sordariomycetes</taxon>
        <taxon>Sordariomycetidae</taxon>
        <taxon>Sordariales</taxon>
        <taxon>Sordariales incertae sedis</taxon>
        <taxon>Madurella</taxon>
    </lineage>
</organism>
<keyword evidence="12" id="KW-0624">Polysaccharide degradation</keyword>
<keyword evidence="18" id="KW-1185">Reference proteome</keyword>
<dbReference type="Proteomes" id="UP001628179">
    <property type="component" value="Unassembled WGS sequence"/>
</dbReference>
<name>A0ABQ0GCD3_9PEZI</name>
<dbReference type="GeneID" id="98176382"/>
<evidence type="ECO:0000256" key="13">
    <source>
        <dbReference type="ARBA" id="ARBA00044502"/>
    </source>
</evidence>
<evidence type="ECO:0000256" key="14">
    <source>
        <dbReference type="ARBA" id="ARBA00045077"/>
    </source>
</evidence>
<evidence type="ECO:0000256" key="8">
    <source>
        <dbReference type="ARBA" id="ARBA00023008"/>
    </source>
</evidence>
<evidence type="ECO:0000259" key="16">
    <source>
        <dbReference type="Pfam" id="PF03443"/>
    </source>
</evidence>
<dbReference type="EMBL" id="BAAFSV010000003">
    <property type="protein sequence ID" value="GAB1315429.1"/>
    <property type="molecule type" value="Genomic_DNA"/>
</dbReference>
<accession>A0ABQ0GCD3</accession>
<dbReference type="EC" id="1.14.99.56" evidence="15"/>
<evidence type="ECO:0000256" key="7">
    <source>
        <dbReference type="ARBA" id="ARBA00023002"/>
    </source>
</evidence>
<keyword evidence="5" id="KW-0732">Signal</keyword>
<keyword evidence="3" id="KW-0964">Secreted</keyword>
<evidence type="ECO:0000256" key="6">
    <source>
        <dbReference type="ARBA" id="ARBA00023001"/>
    </source>
</evidence>
<feature type="domain" description="Auxiliary Activity family 9 catalytic" evidence="16">
    <location>
        <begin position="20"/>
        <end position="245"/>
    </location>
</feature>
<keyword evidence="7" id="KW-0560">Oxidoreductase</keyword>
<sequence length="263" mass="29526">MRHSVISLFSFAIFSGVDAHYLFGRLIFDGRWTKTWEYIREVSPAQGMSDDLAIVAPNTEPYSTDLRCGRNASVSWSPVKTATIRAGDTVGFAAGEPMLKGDRKPWMYHPGFASAWLSKSPTDDLNSYTGDGDWFKIMVVTGRTEQSLDYSHPDLAIGYDPLKVVWATYRADSWNFTIPKSTPPGKYLLRFEHVFPNKIDTQFYVNCAHIEIINDSTEIGNPGPLVKIPGVYERGQPDVYFAYYDPGFNITTFVPPKPAVWSG</sequence>
<dbReference type="Pfam" id="PF03443">
    <property type="entry name" value="AA9"/>
    <property type="match status" value="1"/>
</dbReference>
<dbReference type="PANTHER" id="PTHR33353:SF10">
    <property type="entry name" value="ENDO-BETA-1,4-GLUCANASE D"/>
    <property type="match status" value="1"/>
</dbReference>
<evidence type="ECO:0000256" key="1">
    <source>
        <dbReference type="ARBA" id="ARBA00001973"/>
    </source>
</evidence>
<evidence type="ECO:0000313" key="18">
    <source>
        <dbReference type="Proteomes" id="UP001628179"/>
    </source>
</evidence>
<comment type="subcellular location">
    <subcellularLocation>
        <location evidence="2">Secreted</location>
    </subcellularLocation>
</comment>
<comment type="similarity">
    <text evidence="13">Belongs to the polysaccharide monooxygenase AA9 family.</text>
</comment>
<evidence type="ECO:0000256" key="5">
    <source>
        <dbReference type="ARBA" id="ARBA00022729"/>
    </source>
</evidence>
<reference evidence="17 18" key="1">
    <citation type="submission" date="2024-09" db="EMBL/GenBank/DDBJ databases">
        <title>Itraconazole resistance in Madurella fahalii resulting from another homologue of gene encoding cytochrome P450 14-alpha sterol demethylase (CYP51).</title>
        <authorList>
            <person name="Yoshioka I."/>
            <person name="Fahal A.H."/>
            <person name="Kaneko S."/>
            <person name="Yaguchi T."/>
        </authorList>
    </citation>
    <scope>NUCLEOTIDE SEQUENCE [LARGE SCALE GENOMIC DNA]</scope>
    <source>
        <strain evidence="17 18">IFM 68171</strain>
    </source>
</reference>
<keyword evidence="8" id="KW-0186">Copper</keyword>
<dbReference type="RefSeq" id="XP_070917160.1">
    <property type="nucleotide sequence ID" value="XM_071061059.1"/>
</dbReference>
<proteinExistence type="inferred from homology"/>
<dbReference type="InterPro" id="IPR049892">
    <property type="entry name" value="AA9"/>
</dbReference>
<evidence type="ECO:0000256" key="9">
    <source>
        <dbReference type="ARBA" id="ARBA00023033"/>
    </source>
</evidence>
<dbReference type="InterPro" id="IPR005103">
    <property type="entry name" value="AA9_LPMO"/>
</dbReference>
<evidence type="ECO:0000256" key="3">
    <source>
        <dbReference type="ARBA" id="ARBA00022525"/>
    </source>
</evidence>
<dbReference type="PANTHER" id="PTHR33353">
    <property type="entry name" value="PUTATIVE (AFU_ORTHOLOGUE AFUA_1G12560)-RELATED"/>
    <property type="match status" value="1"/>
</dbReference>
<comment type="caution">
    <text evidence="17">The sequence shown here is derived from an EMBL/GenBank/DDBJ whole genome shotgun (WGS) entry which is preliminary data.</text>
</comment>
<evidence type="ECO:0000256" key="11">
    <source>
        <dbReference type="ARBA" id="ARBA00023277"/>
    </source>
</evidence>
<evidence type="ECO:0000256" key="2">
    <source>
        <dbReference type="ARBA" id="ARBA00004613"/>
    </source>
</evidence>
<dbReference type="Gene3D" id="2.70.50.70">
    <property type="match status" value="1"/>
</dbReference>
<protein>
    <recommendedName>
        <fullName evidence="15">lytic cellulose monooxygenase (C4-dehydrogenating)</fullName>
        <ecNumber evidence="15">1.14.99.56</ecNumber>
    </recommendedName>
</protein>
<keyword evidence="4" id="KW-0479">Metal-binding</keyword>
<gene>
    <name evidence="17" type="ORF">MFIFM68171_05639</name>
</gene>
<evidence type="ECO:0000256" key="4">
    <source>
        <dbReference type="ARBA" id="ARBA00022723"/>
    </source>
</evidence>
<keyword evidence="9" id="KW-0503">Monooxygenase</keyword>
<evidence type="ECO:0000256" key="12">
    <source>
        <dbReference type="ARBA" id="ARBA00023326"/>
    </source>
</evidence>
<evidence type="ECO:0000256" key="10">
    <source>
        <dbReference type="ARBA" id="ARBA00023157"/>
    </source>
</evidence>